<organism evidence="1 2">
    <name type="scientific">Pseudoalteromonas agarivorans</name>
    <dbReference type="NCBI Taxonomy" id="176102"/>
    <lineage>
        <taxon>Bacteria</taxon>
        <taxon>Pseudomonadati</taxon>
        <taxon>Pseudomonadota</taxon>
        <taxon>Gammaproteobacteria</taxon>
        <taxon>Alteromonadales</taxon>
        <taxon>Pseudoalteromonadaceae</taxon>
        <taxon>Pseudoalteromonas</taxon>
    </lineage>
</organism>
<reference evidence="1 2" key="1">
    <citation type="submission" date="2018-10" db="EMBL/GenBank/DDBJ databases">
        <title>Complete Genome Sequence and Transcriptomic Profiles of a Marine Bacterium, Pseudoalteromonas agarivorans Hao 2018.</title>
        <authorList>
            <person name="Hao L."/>
        </authorList>
    </citation>
    <scope>NUCLEOTIDE SEQUENCE [LARGE SCALE GENOMIC DNA]</scope>
    <source>
        <strain evidence="1 2">Hao 2018</strain>
    </source>
</reference>
<name>A0AAD0XBF7_9GAMM</name>
<sequence length="131" mass="15295">MLVSVISAMIAWRMRQHTEIIQLIEYKRIIRVTSAHINSLWNDVIQEANLAKVKSSTLNVDQNYLERIESAGNRAKKGQKNFAKMIAEYKERERDLTIKDAVEEILILEEVKISVEGDLQRIRNEFGFYLD</sequence>
<evidence type="ECO:0000313" key="2">
    <source>
        <dbReference type="Proteomes" id="UP000279995"/>
    </source>
</evidence>
<dbReference type="EMBL" id="CP033065">
    <property type="protein sequence ID" value="AYM85344.1"/>
    <property type="molecule type" value="Genomic_DNA"/>
</dbReference>
<gene>
    <name evidence="1" type="ORF">D9T18_00890</name>
</gene>
<dbReference type="AlphaFoldDB" id="A0AAD0XBF7"/>
<protein>
    <submittedName>
        <fullName evidence="1">Uncharacterized protein</fullName>
    </submittedName>
</protein>
<accession>A0AAD0XBF7</accession>
<proteinExistence type="predicted"/>
<dbReference type="Proteomes" id="UP000279995">
    <property type="component" value="Chromosome I"/>
</dbReference>
<evidence type="ECO:0000313" key="1">
    <source>
        <dbReference type="EMBL" id="AYM85344.1"/>
    </source>
</evidence>